<dbReference type="EMBL" id="JAQOSK010000022">
    <property type="protein sequence ID" value="MDC2960418.1"/>
    <property type="molecule type" value="Genomic_DNA"/>
</dbReference>
<feature type="domain" description="CHAT" evidence="1">
    <location>
        <begin position="1105"/>
        <end position="1406"/>
    </location>
</feature>
<comment type="caution">
    <text evidence="2">The sequence shown here is derived from an EMBL/GenBank/DDBJ whole genome shotgun (WGS) entry which is preliminary data.</text>
</comment>
<dbReference type="Gene3D" id="1.25.40.10">
    <property type="entry name" value="Tetratricopeptide repeat domain"/>
    <property type="match status" value="3"/>
</dbReference>
<accession>A0ABT5G6B9</accession>
<name>A0ABT5G6B9_9ACTN</name>
<proteinExistence type="predicted"/>
<dbReference type="InterPro" id="IPR011990">
    <property type="entry name" value="TPR-like_helical_dom_sf"/>
</dbReference>
<dbReference type="PANTHER" id="PTHR19959">
    <property type="entry name" value="KINESIN LIGHT CHAIN"/>
    <property type="match status" value="1"/>
</dbReference>
<dbReference type="Proteomes" id="UP001221328">
    <property type="component" value="Unassembled WGS sequence"/>
</dbReference>
<dbReference type="RefSeq" id="WP_272178566.1">
    <property type="nucleotide sequence ID" value="NZ_JAQOSK010000022.1"/>
</dbReference>
<organism evidence="2 3">
    <name type="scientific">Streptomyces gilvifuscus</name>
    <dbReference type="NCBI Taxonomy" id="1550617"/>
    <lineage>
        <taxon>Bacteria</taxon>
        <taxon>Bacillati</taxon>
        <taxon>Actinomycetota</taxon>
        <taxon>Actinomycetes</taxon>
        <taxon>Kitasatosporales</taxon>
        <taxon>Streptomycetaceae</taxon>
        <taxon>Streptomyces</taxon>
    </lineage>
</organism>
<evidence type="ECO:0000259" key="1">
    <source>
        <dbReference type="Pfam" id="PF12770"/>
    </source>
</evidence>
<dbReference type="Pfam" id="PF12770">
    <property type="entry name" value="CHAT"/>
    <property type="match status" value="1"/>
</dbReference>
<reference evidence="2 3" key="1">
    <citation type="journal article" date="2015" name="Int. J. Syst. Evol. Microbiol.">
        <title>Streptomyces gilvifuscus sp. nov., an actinomycete that produces antibacterial compounds isolated from soil.</title>
        <authorList>
            <person name="Nguyen T.M."/>
            <person name="Kim J."/>
        </authorList>
    </citation>
    <scope>NUCLEOTIDE SEQUENCE [LARGE SCALE GENOMIC DNA]</scope>
    <source>
        <strain evidence="2 3">T113</strain>
    </source>
</reference>
<evidence type="ECO:0000313" key="3">
    <source>
        <dbReference type="Proteomes" id="UP001221328"/>
    </source>
</evidence>
<sequence>MSERERQLAALTESVTRMRETNDPSLALQPHIVQQAQQLSETVDGSEDADASYALGWFHYARSWALEADERIEALRKAVSLLTLCLVKDHAGELPTNLFPLIASGAYPRACALHGRAVAESSIPLFDEARMLCERILIASPSDDPKRPDYLVLSAIVRWDRFSCTGDPADLDAAARADAEAVQILPPEDPRHAVVLADLGSITLERFRCTAQPGDLHDAVRHLTRAAAAITGPWRPVVLTHLAGALHDRYTLLRAPSDLDAALAHLDQAFEDIDDSHRAAPLTISGAVLESRFHLTGDQTDLTAAAQAHRDALQATDPQAADRSARETNLGTIQLTVYRNTGQHDDLEEALTWLRSAVDTATTTPTRVQALLNLTGGLRELFNRDGDLDDLTQAIAVCAQAVAATDTESSRQGKRALSIQGTLYALRAEFHDSSTDLATAVEMLSQSCTAHQEGQPPPAEFLTALGDALEQRYRRQGTPEDLDTALELLRQASRSIEPGHPNHVITLSKLATALRCRFERTRDLTDIDEAIGLCQEAIAATADGSVVRSLRLAELCGHLTTRYVTSGAHEDLDAAVKAGQSAQTMGPNSGIHHAVSLNNLALALRYRALHTAQAGDLNAAVAYGKQALDHPHTAQARRAQFSGNLGATLLMRFQRTGDRDDLQDAITAGRNAVRLIPDTDREKAKWLSNLAGMLHDRFHVSQDPKDADEAVKRAYQAVQTALDDDYDRGSYLCNLATNLHARFTLRGAPEDLDRALYAVRTAIAVAPADAYNLPHFYTTLGNILRSGYERSRNDSDGQAAVDALAKAAELAGPRHPSRPKILSNLAGLLHLRHDIAQDTGLRDAALACYAKVVSASTAAPSDRIRAARGGAVLAATFSVQQTADFLENAVLLLPRTAPRQLARVDRQSLISAQQGLAADAAAAVMEDTRLPLQQRARKALQLLETGRAVLMSQALGTRSDLSDLQALHPELAHRFEDVRRQLDSDPVGIAGERLPQTQDRHHLSDELDRLLQQIRSLQGPFASFGLPPSFEEMSQQAHAGPIVTFNVSDIRSDAFVLTPAGITVVPLAGLTVETVDSKTRAFHDALAAATHPDADRLTAQQTIRSTLQWLWDAAAEPVLDAMGLSATTPVDPTSLPRVWWATGGLLGLLPLHAAGYHTTNPTTARTLLDRVVSSYTPTIRALMYARQQAKNASSAQTATLAVAMATTPGNWGPLPHAQKETAALRQWFPDLVELTAPPDDHRETGRPLPTKANVLARLEDSALAHFACHGHSDPQDPADSALILQDHATDPLTVASLAPLNLPHAALAYLSACETSIHRNIGLTDEALYLTAAFQLAGFPRVVGTLWPINSRIAADFAHHFYEWLGSRPGPFDVDAAAHALHHATHKIRSRYLSTPTLWAAWLIYGA</sequence>
<protein>
    <submittedName>
        <fullName evidence="2">CHAT domain-containing protein</fullName>
    </submittedName>
</protein>
<dbReference type="PANTHER" id="PTHR19959:SF119">
    <property type="entry name" value="FUNGAL LIPASE-LIKE DOMAIN-CONTAINING PROTEIN"/>
    <property type="match status" value="1"/>
</dbReference>
<dbReference type="InterPro" id="IPR024983">
    <property type="entry name" value="CHAT_dom"/>
</dbReference>
<evidence type="ECO:0000313" key="2">
    <source>
        <dbReference type="EMBL" id="MDC2960418.1"/>
    </source>
</evidence>
<gene>
    <name evidence="2" type="ORF">PO587_38945</name>
</gene>
<keyword evidence="3" id="KW-1185">Reference proteome</keyword>